<dbReference type="EMBL" id="JACHVQ010000001">
    <property type="protein sequence ID" value="MBB2890994.1"/>
    <property type="molecule type" value="Genomic_DNA"/>
</dbReference>
<organism evidence="2 3">
    <name type="scientific">Flexivirga oryzae</name>
    <dbReference type="NCBI Taxonomy" id="1794944"/>
    <lineage>
        <taxon>Bacteria</taxon>
        <taxon>Bacillati</taxon>
        <taxon>Actinomycetota</taxon>
        <taxon>Actinomycetes</taxon>
        <taxon>Micrococcales</taxon>
        <taxon>Dermacoccaceae</taxon>
        <taxon>Flexivirga</taxon>
    </lineage>
</organism>
<gene>
    <name evidence="2" type="ORF">FHU39_000978</name>
</gene>
<accession>A0A839N4K3</accession>
<dbReference type="PANTHER" id="PTHR33303:SF2">
    <property type="entry name" value="COA-BINDING DOMAIN-CONTAINING PROTEIN"/>
    <property type="match status" value="1"/>
</dbReference>
<comment type="caution">
    <text evidence="2">The sequence shown here is derived from an EMBL/GenBank/DDBJ whole genome shotgun (WGS) entry which is preliminary data.</text>
</comment>
<evidence type="ECO:0000313" key="3">
    <source>
        <dbReference type="Proteomes" id="UP000559182"/>
    </source>
</evidence>
<dbReference type="InterPro" id="IPR003781">
    <property type="entry name" value="CoA-bd"/>
</dbReference>
<evidence type="ECO:0000259" key="1">
    <source>
        <dbReference type="SMART" id="SM00881"/>
    </source>
</evidence>
<protein>
    <recommendedName>
        <fullName evidence="1">CoA-binding domain-containing protein</fullName>
    </recommendedName>
</protein>
<dbReference type="InterPro" id="IPR036291">
    <property type="entry name" value="NAD(P)-bd_dom_sf"/>
</dbReference>
<dbReference type="AlphaFoldDB" id="A0A839N4K3"/>
<evidence type="ECO:0000313" key="2">
    <source>
        <dbReference type="EMBL" id="MBB2890994.1"/>
    </source>
</evidence>
<reference evidence="2 3" key="1">
    <citation type="submission" date="2020-08" db="EMBL/GenBank/DDBJ databases">
        <title>Sequencing the genomes of 1000 actinobacteria strains.</title>
        <authorList>
            <person name="Klenk H.-P."/>
        </authorList>
    </citation>
    <scope>NUCLEOTIDE SEQUENCE [LARGE SCALE GENOMIC DNA]</scope>
    <source>
        <strain evidence="2 3">DSM 105369</strain>
    </source>
</reference>
<dbReference type="Proteomes" id="UP000559182">
    <property type="component" value="Unassembled WGS sequence"/>
</dbReference>
<dbReference type="PANTHER" id="PTHR33303">
    <property type="entry name" value="CYTOPLASMIC PROTEIN-RELATED"/>
    <property type="match status" value="1"/>
</dbReference>
<dbReference type="SMART" id="SM00881">
    <property type="entry name" value="CoA_binding"/>
    <property type="match status" value="1"/>
</dbReference>
<dbReference type="Pfam" id="PF13380">
    <property type="entry name" value="CoA_binding_2"/>
    <property type="match status" value="1"/>
</dbReference>
<sequence length="174" mass="18911">MAPTIIPANEATHRATGGVPEASPQDRLQILRDARSIALVGVSPNPIRASNFVATYLVRTDLTTYPVNPRADEVLGRRCYPSLADLPEPPDIVDIFRAHDAIPGVVDEAIAVGAKVVWFQLGLRHDEAARKALDAGLQVVQDRCLKIEHARFAGGLHYGGFTTGLVTSRRRRSI</sequence>
<dbReference type="SUPFAM" id="SSF51735">
    <property type="entry name" value="NAD(P)-binding Rossmann-fold domains"/>
    <property type="match status" value="1"/>
</dbReference>
<dbReference type="RefSeq" id="WP_183319318.1">
    <property type="nucleotide sequence ID" value="NZ_JACHVQ010000001.1"/>
</dbReference>
<proteinExistence type="predicted"/>
<dbReference type="Gene3D" id="3.40.50.720">
    <property type="entry name" value="NAD(P)-binding Rossmann-like Domain"/>
    <property type="match status" value="1"/>
</dbReference>
<feature type="domain" description="CoA-binding" evidence="1">
    <location>
        <begin position="31"/>
        <end position="123"/>
    </location>
</feature>
<keyword evidence="3" id="KW-1185">Reference proteome</keyword>
<name>A0A839N4K3_9MICO</name>